<feature type="non-terminal residue" evidence="2">
    <location>
        <position position="37"/>
    </location>
</feature>
<protein>
    <submittedName>
        <fullName evidence="2">Lysosomal beta glucosidase-like</fullName>
    </submittedName>
</protein>
<comment type="caution">
    <text evidence="2">The sequence shown here is derived from an EMBL/GenBank/DDBJ whole genome shotgun (WGS) entry which is preliminary data.</text>
</comment>
<keyword evidence="3" id="KW-1185">Reference proteome</keyword>
<dbReference type="GO" id="GO:0009251">
    <property type="term" value="P:glucan catabolic process"/>
    <property type="evidence" value="ECO:0007669"/>
    <property type="project" value="TreeGrafter"/>
</dbReference>
<dbReference type="Proteomes" id="UP000265520">
    <property type="component" value="Unassembled WGS sequence"/>
</dbReference>
<evidence type="ECO:0000313" key="2">
    <source>
        <dbReference type="EMBL" id="MCI71548.1"/>
    </source>
</evidence>
<proteinExistence type="predicted"/>
<reference evidence="2 3" key="1">
    <citation type="journal article" date="2018" name="Front. Plant Sci.">
        <title>Red Clover (Trifolium pratense) and Zigzag Clover (T. medium) - A Picture of Genomic Similarities and Differences.</title>
        <authorList>
            <person name="Dluhosova J."/>
            <person name="Istvanek J."/>
            <person name="Nedelnik J."/>
            <person name="Repkova J."/>
        </authorList>
    </citation>
    <scope>NUCLEOTIDE SEQUENCE [LARGE SCALE GENOMIC DNA]</scope>
    <source>
        <strain evidence="3">cv. 10/8</strain>
        <tissue evidence="2">Leaf</tissue>
    </source>
</reference>
<name>A0A392UEV6_9FABA</name>
<dbReference type="Gene3D" id="3.40.50.1700">
    <property type="entry name" value="Glycoside hydrolase family 3 C-terminal domain"/>
    <property type="match status" value="1"/>
</dbReference>
<dbReference type="AlphaFoldDB" id="A0A392UEV6"/>
<sequence>MVIQPYVDTIDGLVTAWLPGSEGYGVTDVLFGDYGFS</sequence>
<dbReference type="SUPFAM" id="SSF52279">
    <property type="entry name" value="Beta-D-glucan exohydrolase, C-terminal domain"/>
    <property type="match status" value="1"/>
</dbReference>
<keyword evidence="1" id="KW-0378">Hydrolase</keyword>
<dbReference type="PANTHER" id="PTHR30620">
    <property type="entry name" value="PERIPLASMIC BETA-GLUCOSIDASE-RELATED"/>
    <property type="match status" value="1"/>
</dbReference>
<evidence type="ECO:0000256" key="1">
    <source>
        <dbReference type="ARBA" id="ARBA00022801"/>
    </source>
</evidence>
<accession>A0A392UEV6</accession>
<dbReference type="PANTHER" id="PTHR30620:SF91">
    <property type="entry name" value="BETA-GLUCOSIDASE"/>
    <property type="match status" value="1"/>
</dbReference>
<dbReference type="EMBL" id="LXQA010798425">
    <property type="protein sequence ID" value="MCI71548.1"/>
    <property type="molecule type" value="Genomic_DNA"/>
</dbReference>
<organism evidence="2 3">
    <name type="scientific">Trifolium medium</name>
    <dbReference type="NCBI Taxonomy" id="97028"/>
    <lineage>
        <taxon>Eukaryota</taxon>
        <taxon>Viridiplantae</taxon>
        <taxon>Streptophyta</taxon>
        <taxon>Embryophyta</taxon>
        <taxon>Tracheophyta</taxon>
        <taxon>Spermatophyta</taxon>
        <taxon>Magnoliopsida</taxon>
        <taxon>eudicotyledons</taxon>
        <taxon>Gunneridae</taxon>
        <taxon>Pentapetalae</taxon>
        <taxon>rosids</taxon>
        <taxon>fabids</taxon>
        <taxon>Fabales</taxon>
        <taxon>Fabaceae</taxon>
        <taxon>Papilionoideae</taxon>
        <taxon>50 kb inversion clade</taxon>
        <taxon>NPAAA clade</taxon>
        <taxon>Hologalegina</taxon>
        <taxon>IRL clade</taxon>
        <taxon>Trifolieae</taxon>
        <taxon>Trifolium</taxon>
    </lineage>
</organism>
<dbReference type="InterPro" id="IPR051915">
    <property type="entry name" value="Cellulose_Degrad_GH3"/>
</dbReference>
<dbReference type="GO" id="GO:0008422">
    <property type="term" value="F:beta-glucosidase activity"/>
    <property type="evidence" value="ECO:0007669"/>
    <property type="project" value="TreeGrafter"/>
</dbReference>
<dbReference type="InterPro" id="IPR036881">
    <property type="entry name" value="Glyco_hydro_3_C_sf"/>
</dbReference>
<evidence type="ECO:0000313" key="3">
    <source>
        <dbReference type="Proteomes" id="UP000265520"/>
    </source>
</evidence>